<reference evidence="1 2" key="1">
    <citation type="submission" date="2016-03" db="EMBL/GenBank/DDBJ databases">
        <title>Comparative genomics of the ectomycorrhizal sister species Rhizopogon vinicolor and Rhizopogon vesiculosus (Basidiomycota: Boletales) reveals a divergence of the mating type B locus.</title>
        <authorList>
            <person name="Mujic A.B."/>
            <person name="Kuo A."/>
            <person name="Tritt A."/>
            <person name="Lipzen A."/>
            <person name="Chen C."/>
            <person name="Johnson J."/>
            <person name="Sharma A."/>
            <person name="Barry K."/>
            <person name="Grigoriev I.V."/>
            <person name="Spatafora J.W."/>
        </authorList>
    </citation>
    <scope>NUCLEOTIDE SEQUENCE [LARGE SCALE GENOMIC DNA]</scope>
    <source>
        <strain evidence="1 2">AM-OR11-056</strain>
    </source>
</reference>
<gene>
    <name evidence="1" type="ORF">AZE42_14191</name>
</gene>
<protein>
    <submittedName>
        <fullName evidence="1">Uncharacterized protein</fullName>
    </submittedName>
</protein>
<sequence>MSRNATFLNVSFG</sequence>
<proteinExistence type="predicted"/>
<dbReference type="Proteomes" id="UP000183567">
    <property type="component" value="Unassembled WGS sequence"/>
</dbReference>
<organism evidence="1 2">
    <name type="scientific">Rhizopogon vesiculosus</name>
    <dbReference type="NCBI Taxonomy" id="180088"/>
    <lineage>
        <taxon>Eukaryota</taxon>
        <taxon>Fungi</taxon>
        <taxon>Dikarya</taxon>
        <taxon>Basidiomycota</taxon>
        <taxon>Agaricomycotina</taxon>
        <taxon>Agaricomycetes</taxon>
        <taxon>Agaricomycetidae</taxon>
        <taxon>Boletales</taxon>
        <taxon>Suillineae</taxon>
        <taxon>Rhizopogonaceae</taxon>
        <taxon>Rhizopogon</taxon>
    </lineage>
</organism>
<name>A0A1J8Q947_9AGAM</name>
<evidence type="ECO:0000313" key="1">
    <source>
        <dbReference type="EMBL" id="OJA16483.1"/>
    </source>
</evidence>
<keyword evidence="2" id="KW-1185">Reference proteome</keyword>
<evidence type="ECO:0000313" key="2">
    <source>
        <dbReference type="Proteomes" id="UP000183567"/>
    </source>
</evidence>
<accession>A0A1J8Q947</accession>
<comment type="caution">
    <text evidence="1">The sequence shown here is derived from an EMBL/GenBank/DDBJ whole genome shotgun (WGS) entry which is preliminary data.</text>
</comment>
<dbReference type="EMBL" id="LVVM01002563">
    <property type="protein sequence ID" value="OJA16483.1"/>
    <property type="molecule type" value="Genomic_DNA"/>
</dbReference>